<proteinExistence type="predicted"/>
<dbReference type="Proteomes" id="UP000447873">
    <property type="component" value="Unassembled WGS sequence"/>
</dbReference>
<feature type="compositionally biased region" description="Polar residues" evidence="1">
    <location>
        <begin position="857"/>
        <end position="870"/>
    </location>
</feature>
<dbReference type="PANTHER" id="PTHR34491:SF156">
    <property type="entry name" value="KINESIN MOTOR DOMAIN-CONTAINING PROTEIN"/>
    <property type="match status" value="1"/>
</dbReference>
<feature type="compositionally biased region" description="Low complexity" evidence="1">
    <location>
        <begin position="989"/>
        <end position="1004"/>
    </location>
</feature>
<protein>
    <submittedName>
        <fullName evidence="2">Uncharacterized protein</fullName>
    </submittedName>
</protein>
<comment type="caution">
    <text evidence="2">The sequence shown here is derived from an EMBL/GenBank/DDBJ whole genome shotgun (WGS) entry which is preliminary data.</text>
</comment>
<feature type="region of interest" description="Disordered" evidence="1">
    <location>
        <begin position="787"/>
        <end position="872"/>
    </location>
</feature>
<reference evidence="2 3" key="1">
    <citation type="submission" date="2018-12" db="EMBL/GenBank/DDBJ databases">
        <title>Venturia inaequalis Genome Resource.</title>
        <authorList>
            <person name="Lichtner F.J."/>
        </authorList>
    </citation>
    <scope>NUCLEOTIDE SEQUENCE [LARGE SCALE GENOMIC DNA]</scope>
    <source>
        <strain evidence="2 3">120213</strain>
    </source>
</reference>
<evidence type="ECO:0000313" key="2">
    <source>
        <dbReference type="EMBL" id="KAE9969430.1"/>
    </source>
</evidence>
<dbReference type="InterPro" id="IPR022198">
    <property type="entry name" value="DUF3723"/>
</dbReference>
<gene>
    <name evidence="2" type="ORF">EG328_006878</name>
</gene>
<sequence>MSRRRFVEQERRLAEELSTKFRGTASVDITVLDFPFKKIRDEDEKNTERLEKLFKKQKGCRDWDIFNHIPAVIRQDQLDAALERSNISSEALLEARDGHLQLEFTAGFLLSCLRGQHRALAAKASRGTTRWTVDLYDLDLSDDLKTTLIEEYSCEKKPDDGEIYRKIREYQGYGGGGNPYFESRWWALLHGISSHKSDNMKQIIRNPDFRAAFDIQLDVPGLGGGMSLGSTHKVFGMKCHEVRLLPDDYVDVLTFQLMLSYLDDNIREFWTKIFRGDRQAMLKVSRADVKALELKAPGACRSDRLSLYGQLRDGKIFGAFTEREREAIWTDILSETTDRLIPSLSSFFADVHYLKGPADCVKALVELWPDETVPSALERIFSDANQETDRCIIQRPGSTFISIPGNRSDRLELGVLQIWISAMRDYFEMLPEKEDDSLVAKPRSQPNERIGCEFASLAYRLGFESEEIRHQIQRSPDEEIARKALLKARDPTRYKYDDAAFANFVEQMVRFFSTAEKREDETMMDFEGYPKTLKRKGIPQTGIYRADKSSLFLEKLHSIREDQSDEVTSFFIRRSVYFAFFGKPNRASREKLEKLIEEEQGRLVEQNRQEQEQWRARLAREEQGRLEQKRREEQERQRLEQVRLEQERQKAEEERLEQVRLEQERQKEQERLKQLRLEQERQAEQDRLEQVRLEQERQAEKDRLEQLRLEQERQAEKDRLEQVRLEQERQAEQDRLEQVRLEQERQAEQDRLEQLRLEQERQAEQDRLEQMRLEQDRQKEDERLELLRLEQERQKVEQERLTRMEQKRKKKTEERGNQQPNPARDKSDKKQTTSSPSAIQKNRKRATRIDFSKLAESVTQQTAESRSSAPVPQIQEDIGEQAIPQELQAVAGDTSTSTSNLKTPTQRPVDIHFKIRDHGKWRLLQTLSVDPSDTSELERFVVKYMRKHEPIYTYTKDERMVKVGTCFEDAIADGENTLYLIPKWELNNGNDSNGKGSNGNGSNENDSEVPQSARKLLKLS</sequence>
<evidence type="ECO:0000313" key="3">
    <source>
        <dbReference type="Proteomes" id="UP000447873"/>
    </source>
</evidence>
<feature type="compositionally biased region" description="Basic and acidic residues" evidence="1">
    <location>
        <begin position="787"/>
        <end position="816"/>
    </location>
</feature>
<dbReference type="EMBL" id="WNWS01000368">
    <property type="protein sequence ID" value="KAE9969430.1"/>
    <property type="molecule type" value="Genomic_DNA"/>
</dbReference>
<feature type="region of interest" description="Disordered" evidence="1">
    <location>
        <begin position="989"/>
        <end position="1020"/>
    </location>
</feature>
<dbReference type="Pfam" id="PF12520">
    <property type="entry name" value="DUF3723"/>
    <property type="match status" value="1"/>
</dbReference>
<evidence type="ECO:0000256" key="1">
    <source>
        <dbReference type="SAM" id="MobiDB-lite"/>
    </source>
</evidence>
<name>A0A8H3YQ84_VENIN</name>
<dbReference type="AlphaFoldDB" id="A0A8H3YQ84"/>
<organism evidence="2 3">
    <name type="scientific">Venturia inaequalis</name>
    <name type="common">Apple scab fungus</name>
    <dbReference type="NCBI Taxonomy" id="5025"/>
    <lineage>
        <taxon>Eukaryota</taxon>
        <taxon>Fungi</taxon>
        <taxon>Dikarya</taxon>
        <taxon>Ascomycota</taxon>
        <taxon>Pezizomycotina</taxon>
        <taxon>Dothideomycetes</taxon>
        <taxon>Pleosporomycetidae</taxon>
        <taxon>Venturiales</taxon>
        <taxon>Venturiaceae</taxon>
        <taxon>Venturia</taxon>
    </lineage>
</organism>
<accession>A0A8H3YQ84</accession>
<dbReference type="PANTHER" id="PTHR34491">
    <property type="entry name" value="A-TYPE INCLUSION PROTEIN, PUTATIVE-RELATED"/>
    <property type="match status" value="1"/>
</dbReference>